<feature type="transmembrane region" description="Helical" evidence="1">
    <location>
        <begin position="35"/>
        <end position="55"/>
    </location>
</feature>
<feature type="transmembrane region" description="Helical" evidence="1">
    <location>
        <begin position="274"/>
        <end position="294"/>
    </location>
</feature>
<evidence type="ECO:0000256" key="1">
    <source>
        <dbReference type="SAM" id="Phobius"/>
    </source>
</evidence>
<organism evidence="2 3">
    <name type="scientific">Acrobeloides nanus</name>
    <dbReference type="NCBI Taxonomy" id="290746"/>
    <lineage>
        <taxon>Eukaryota</taxon>
        <taxon>Metazoa</taxon>
        <taxon>Ecdysozoa</taxon>
        <taxon>Nematoda</taxon>
        <taxon>Chromadorea</taxon>
        <taxon>Rhabditida</taxon>
        <taxon>Tylenchina</taxon>
        <taxon>Cephalobomorpha</taxon>
        <taxon>Cephaloboidea</taxon>
        <taxon>Cephalobidae</taxon>
        <taxon>Acrobeloides</taxon>
    </lineage>
</organism>
<dbReference type="PANTHER" id="PTHR31930">
    <property type="entry name" value="SERPENTINE RECEPTOR, CLASS R"/>
    <property type="match status" value="1"/>
</dbReference>
<keyword evidence="1" id="KW-1133">Transmembrane helix</keyword>
<feature type="transmembrane region" description="Helical" evidence="1">
    <location>
        <begin position="111"/>
        <end position="131"/>
    </location>
</feature>
<dbReference type="InterPro" id="IPR004950">
    <property type="entry name" value="DUF267_CAE_spp"/>
</dbReference>
<feature type="transmembrane region" description="Helical" evidence="1">
    <location>
        <begin position="67"/>
        <end position="90"/>
    </location>
</feature>
<feature type="transmembrane region" description="Helical" evidence="1">
    <location>
        <begin position="207"/>
        <end position="228"/>
    </location>
</feature>
<dbReference type="AlphaFoldDB" id="A0A914EGR9"/>
<proteinExistence type="predicted"/>
<keyword evidence="2" id="KW-1185">Reference proteome</keyword>
<reference evidence="3" key="1">
    <citation type="submission" date="2022-11" db="UniProtKB">
        <authorList>
            <consortium name="WormBaseParasite"/>
        </authorList>
    </citation>
    <scope>IDENTIFICATION</scope>
</reference>
<protein>
    <submittedName>
        <fullName evidence="3">Gustatory receptor</fullName>
    </submittedName>
</protein>
<dbReference type="Pfam" id="PF03268">
    <property type="entry name" value="DUF267"/>
    <property type="match status" value="1"/>
</dbReference>
<evidence type="ECO:0000313" key="3">
    <source>
        <dbReference type="WBParaSite" id="ACRNAN_scaffold815.g17073.t1"/>
    </source>
</evidence>
<keyword evidence="1" id="KW-0472">Membrane</keyword>
<evidence type="ECO:0000313" key="2">
    <source>
        <dbReference type="Proteomes" id="UP000887540"/>
    </source>
</evidence>
<keyword evidence="1" id="KW-0812">Transmembrane</keyword>
<feature type="transmembrane region" description="Helical" evidence="1">
    <location>
        <begin position="6"/>
        <end position="23"/>
    </location>
</feature>
<feature type="transmembrane region" description="Helical" evidence="1">
    <location>
        <begin position="314"/>
        <end position="331"/>
    </location>
</feature>
<name>A0A914EGR9_9BILA</name>
<dbReference type="Proteomes" id="UP000887540">
    <property type="component" value="Unplaced"/>
</dbReference>
<accession>A0A914EGR9</accession>
<dbReference type="PANTHER" id="PTHR31930:SF1">
    <property type="entry name" value="SERPENTINE RECEPTOR, CLASS R"/>
    <property type="match status" value="1"/>
</dbReference>
<feature type="transmembrane region" description="Helical" evidence="1">
    <location>
        <begin position="388"/>
        <end position="411"/>
    </location>
</feature>
<sequence>MTLRTIFGPFYILASLTGILIPVEKRWPLWKKILTYIPSVIWLILFLTRGIYLTFKFQQSETLTKYWCYVVPCFFFMIHAQICTPTLIFLKKTHFLQTFIDDLTKVSHKMLVPVSAKALILCGIFMVVYLFTGVALCIENLFTYKPDNTLISNASASLADVQKLLSNLQPTELMPTTLSDTIARYMLALQNYRGIMLFGQAVFPLDIFIIISGAYVSSVTMVIFFLAINGISTSYEKFNKEIKTAINERKFEKNLSCLTEIENRLTAYQKLADTIYLAFGTLMSTTFMFGIIIHGAAQFAMRAYSDNMYIPERVVFVSWTGFGLILIVLSLNRPTRFYKETIETKEILWQESSLFSNSNELLVPKLERIRSRIDDASYGRHMMISVKLSLFSIKAFLFIIMFTIDILVAFWKRTNL</sequence>
<dbReference type="WBParaSite" id="ACRNAN_scaffold815.g17073.t1">
    <property type="protein sequence ID" value="ACRNAN_scaffold815.g17073.t1"/>
    <property type="gene ID" value="ACRNAN_scaffold815.g17073"/>
</dbReference>